<dbReference type="RefSeq" id="WP_095510840.1">
    <property type="nucleotide sequence ID" value="NZ_MQWD01000001.1"/>
</dbReference>
<evidence type="ECO:0000256" key="3">
    <source>
        <dbReference type="ARBA" id="ARBA00049429"/>
    </source>
</evidence>
<dbReference type="SUPFAM" id="SSF55909">
    <property type="entry name" value="Pentein"/>
    <property type="match status" value="1"/>
</dbReference>
<dbReference type="Pfam" id="PF19420">
    <property type="entry name" value="DDAH_eukar"/>
    <property type="match status" value="1"/>
</dbReference>
<dbReference type="GO" id="GO:0019546">
    <property type="term" value="P:L-arginine deiminase pathway"/>
    <property type="evidence" value="ECO:0007669"/>
    <property type="project" value="TreeGrafter"/>
</dbReference>
<evidence type="ECO:0000313" key="5">
    <source>
        <dbReference type="Proteomes" id="UP000216339"/>
    </source>
</evidence>
<evidence type="ECO:0000313" key="4">
    <source>
        <dbReference type="EMBL" id="PAP77174.1"/>
    </source>
</evidence>
<dbReference type="PANTHER" id="PTHR47271">
    <property type="entry name" value="ARGININE DEIMINASE"/>
    <property type="match status" value="1"/>
</dbReference>
<comment type="caution">
    <text evidence="4">The sequence shown here is derived from an EMBL/GenBank/DDBJ whole genome shotgun (WGS) entry which is preliminary data.</text>
</comment>
<dbReference type="EC" id="3.5.3.6" evidence="2"/>
<comment type="pathway">
    <text evidence="1">Amino-acid degradation; L-arginine degradation via ADI pathway; carbamoyl phosphate from L-arginine: step 1/2.</text>
</comment>
<dbReference type="AlphaFoldDB" id="A0A271J296"/>
<dbReference type="PANTHER" id="PTHR47271:SF2">
    <property type="entry name" value="ARGININE DEIMINASE"/>
    <property type="match status" value="1"/>
</dbReference>
<name>A0A271J296_9BACT</name>
<comment type="catalytic activity">
    <reaction evidence="3">
        <text>L-arginine + H2O = L-citrulline + NH4(+)</text>
        <dbReference type="Rhea" id="RHEA:19597"/>
        <dbReference type="ChEBI" id="CHEBI:15377"/>
        <dbReference type="ChEBI" id="CHEBI:28938"/>
        <dbReference type="ChEBI" id="CHEBI:32682"/>
        <dbReference type="ChEBI" id="CHEBI:57743"/>
        <dbReference type="EC" id="3.5.3.6"/>
    </reaction>
</comment>
<evidence type="ECO:0000256" key="1">
    <source>
        <dbReference type="ARBA" id="ARBA00005213"/>
    </source>
</evidence>
<dbReference type="EMBL" id="MQWD01000001">
    <property type="protein sequence ID" value="PAP77174.1"/>
    <property type="molecule type" value="Genomic_DNA"/>
</dbReference>
<dbReference type="OrthoDB" id="9807502at2"/>
<dbReference type="GO" id="GO:0016740">
    <property type="term" value="F:transferase activity"/>
    <property type="evidence" value="ECO:0007669"/>
    <property type="project" value="UniProtKB-KW"/>
</dbReference>
<reference evidence="4 5" key="1">
    <citation type="submission" date="2016-11" db="EMBL/GenBank/DDBJ databases">
        <title>Study of marine rhodopsin-containing bacteria.</title>
        <authorList>
            <person name="Yoshizawa S."/>
            <person name="Kumagai Y."/>
            <person name="Kogure K."/>
        </authorList>
    </citation>
    <scope>NUCLEOTIDE SEQUENCE [LARGE SCALE GENOMIC DNA]</scope>
    <source>
        <strain evidence="4 5">SAORIC-28</strain>
    </source>
</reference>
<evidence type="ECO:0000256" key="2">
    <source>
        <dbReference type="ARBA" id="ARBA00012171"/>
    </source>
</evidence>
<protein>
    <recommendedName>
        <fullName evidence="2">arginine deiminase</fullName>
        <ecNumber evidence="2">3.5.3.6</ecNumber>
    </recommendedName>
</protein>
<sequence length="290" mass="32397">MSADFSIDALPPIPRPGRVLLTSPDHFRVEYVINPHMAGNVGDVDPSIARRQWDALKDTYERLGMEVNVLAGIPDLPDMVFCANQSLPYQTPGGELGVVLSRMHAAQRKPEVEHYERFFGSVGYEVQGLDPDLPGDFEGMGDAIWHPGRYLLWGGYGYRTDRQVYERFAEKLGFPVIALELTDPDFYHLDTCLCPIDEETALYYPGAFTDEGIAAIKAHFRRTIEAPEDDARERFACNAHSPDGEHVLIQAGSATTNDLLRAGGYEPVELDTSEFLKSGGSVFCMKLMYW</sequence>
<dbReference type="GO" id="GO:0016990">
    <property type="term" value="F:arginine deiminase activity"/>
    <property type="evidence" value="ECO:0007669"/>
    <property type="project" value="UniProtKB-EC"/>
</dbReference>
<organism evidence="4 5">
    <name type="scientific">Rubrivirga marina</name>
    <dbReference type="NCBI Taxonomy" id="1196024"/>
    <lineage>
        <taxon>Bacteria</taxon>
        <taxon>Pseudomonadati</taxon>
        <taxon>Rhodothermota</taxon>
        <taxon>Rhodothermia</taxon>
        <taxon>Rhodothermales</taxon>
        <taxon>Rubricoccaceae</taxon>
        <taxon>Rubrivirga</taxon>
    </lineage>
</organism>
<keyword evidence="5" id="KW-1185">Reference proteome</keyword>
<keyword evidence="4" id="KW-0808">Transferase</keyword>
<accession>A0A271J296</accession>
<dbReference type="Proteomes" id="UP000216339">
    <property type="component" value="Unassembled WGS sequence"/>
</dbReference>
<dbReference type="Gene3D" id="3.75.10.10">
    <property type="entry name" value="L-arginine/glycine Amidinotransferase, Chain A"/>
    <property type="match status" value="1"/>
</dbReference>
<proteinExistence type="predicted"/>
<gene>
    <name evidence="4" type="ORF">BSZ37_12405</name>
</gene>